<feature type="compositionally biased region" description="Low complexity" evidence="1">
    <location>
        <begin position="1191"/>
        <end position="1200"/>
    </location>
</feature>
<feature type="region of interest" description="Disordered" evidence="1">
    <location>
        <begin position="810"/>
        <end position="906"/>
    </location>
</feature>
<feature type="region of interest" description="Disordered" evidence="1">
    <location>
        <begin position="1071"/>
        <end position="1102"/>
    </location>
</feature>
<dbReference type="InterPro" id="IPR001214">
    <property type="entry name" value="SET_dom"/>
</dbReference>
<feature type="compositionally biased region" description="Low complexity" evidence="1">
    <location>
        <begin position="1300"/>
        <end position="1311"/>
    </location>
</feature>
<feature type="domain" description="SET" evidence="2">
    <location>
        <begin position="1844"/>
        <end position="1975"/>
    </location>
</feature>
<feature type="compositionally biased region" description="Basic and acidic residues" evidence="1">
    <location>
        <begin position="1464"/>
        <end position="1475"/>
    </location>
</feature>
<protein>
    <recommendedName>
        <fullName evidence="2">SET domain-containing protein</fullName>
    </recommendedName>
</protein>
<feature type="compositionally biased region" description="Acidic residues" evidence="1">
    <location>
        <begin position="1209"/>
        <end position="1224"/>
    </location>
</feature>
<dbReference type="PROSITE" id="PS50280">
    <property type="entry name" value="SET"/>
    <property type="match status" value="1"/>
</dbReference>
<feature type="compositionally biased region" description="Low complexity" evidence="1">
    <location>
        <begin position="1490"/>
        <end position="1499"/>
    </location>
</feature>
<feature type="region of interest" description="Disordered" evidence="1">
    <location>
        <begin position="673"/>
        <end position="728"/>
    </location>
</feature>
<feature type="compositionally biased region" description="Basic and acidic residues" evidence="1">
    <location>
        <begin position="585"/>
        <end position="596"/>
    </location>
</feature>
<dbReference type="Gene3D" id="2.170.270.10">
    <property type="entry name" value="SET domain"/>
    <property type="match status" value="1"/>
</dbReference>
<feature type="compositionally biased region" description="Basic residues" evidence="1">
    <location>
        <begin position="1288"/>
        <end position="1299"/>
    </location>
</feature>
<evidence type="ECO:0000313" key="3">
    <source>
        <dbReference type="EMBL" id="CEM30777.1"/>
    </source>
</evidence>
<evidence type="ECO:0000256" key="1">
    <source>
        <dbReference type="SAM" id="MobiDB-lite"/>
    </source>
</evidence>
<feature type="compositionally biased region" description="Basic and acidic residues" evidence="1">
    <location>
        <begin position="279"/>
        <end position="292"/>
    </location>
</feature>
<feature type="region of interest" description="Disordered" evidence="1">
    <location>
        <begin position="1387"/>
        <end position="1414"/>
    </location>
</feature>
<feature type="compositionally biased region" description="Basic and acidic residues" evidence="1">
    <location>
        <begin position="197"/>
        <end position="210"/>
    </location>
</feature>
<feature type="compositionally biased region" description="Low complexity" evidence="1">
    <location>
        <begin position="1650"/>
        <end position="1663"/>
    </location>
</feature>
<dbReference type="Gene3D" id="1.20.5.2050">
    <property type="match status" value="10"/>
</dbReference>
<dbReference type="SMART" id="SM00317">
    <property type="entry name" value="SET"/>
    <property type="match status" value="1"/>
</dbReference>
<feature type="region of interest" description="Disordered" evidence="1">
    <location>
        <begin position="1286"/>
        <end position="1321"/>
    </location>
</feature>
<feature type="compositionally biased region" description="Polar residues" evidence="1">
    <location>
        <begin position="1080"/>
        <end position="1090"/>
    </location>
</feature>
<feature type="compositionally biased region" description="Low complexity" evidence="1">
    <location>
        <begin position="50"/>
        <end position="70"/>
    </location>
</feature>
<feature type="region of interest" description="Disordered" evidence="1">
    <location>
        <begin position="101"/>
        <end position="266"/>
    </location>
</feature>
<feature type="region of interest" description="Disordered" evidence="1">
    <location>
        <begin position="1570"/>
        <end position="1763"/>
    </location>
</feature>
<feature type="compositionally biased region" description="Basic and acidic residues" evidence="1">
    <location>
        <begin position="141"/>
        <end position="153"/>
    </location>
</feature>
<feature type="region of interest" description="Disordered" evidence="1">
    <location>
        <begin position="1156"/>
        <end position="1238"/>
    </location>
</feature>
<feature type="compositionally biased region" description="Polar residues" evidence="1">
    <location>
        <begin position="184"/>
        <end position="193"/>
    </location>
</feature>
<evidence type="ECO:0000259" key="2">
    <source>
        <dbReference type="PROSITE" id="PS50280"/>
    </source>
</evidence>
<dbReference type="VEuPathDB" id="CryptoDB:Cvel_22410"/>
<dbReference type="EMBL" id="CDMZ01001324">
    <property type="protein sequence ID" value="CEM30777.1"/>
    <property type="molecule type" value="Genomic_DNA"/>
</dbReference>
<proteinExistence type="predicted"/>
<feature type="compositionally biased region" description="Basic and acidic residues" evidence="1">
    <location>
        <begin position="1156"/>
        <end position="1180"/>
    </location>
</feature>
<feature type="compositionally biased region" description="Low complexity" evidence="1">
    <location>
        <begin position="1584"/>
        <end position="1605"/>
    </location>
</feature>
<feature type="compositionally biased region" description="Low complexity" evidence="1">
    <location>
        <begin position="107"/>
        <end position="125"/>
    </location>
</feature>
<feature type="region of interest" description="Disordered" evidence="1">
    <location>
        <begin position="1"/>
        <end position="71"/>
    </location>
</feature>
<accession>A0A0G4GL61</accession>
<dbReference type="InterPro" id="IPR046341">
    <property type="entry name" value="SET_dom_sf"/>
</dbReference>
<feature type="compositionally biased region" description="Low complexity" evidence="1">
    <location>
        <begin position="686"/>
        <end position="698"/>
    </location>
</feature>
<dbReference type="Pfam" id="PF00856">
    <property type="entry name" value="SET"/>
    <property type="match status" value="1"/>
</dbReference>
<feature type="region of interest" description="Disordered" evidence="1">
    <location>
        <begin position="278"/>
        <end position="517"/>
    </location>
</feature>
<feature type="compositionally biased region" description="Low complexity" evidence="1">
    <location>
        <begin position="969"/>
        <end position="988"/>
    </location>
</feature>
<feature type="compositionally biased region" description="Basic and acidic residues" evidence="1">
    <location>
        <begin position="350"/>
        <end position="463"/>
    </location>
</feature>
<feature type="region of interest" description="Disordered" evidence="1">
    <location>
        <begin position="566"/>
        <end position="614"/>
    </location>
</feature>
<dbReference type="PANTHER" id="PTHR36812">
    <property type="entry name" value="NEUROFILAMENT TRIPLET M PROTEIN-LIKE PROTEIN"/>
    <property type="match status" value="1"/>
</dbReference>
<gene>
    <name evidence="3" type="ORF">Cvel_22410</name>
</gene>
<sequence length="1985" mass="217784">MDAGHNFLGLIGEEDPQPPAEEAPMSDLEEVINVEDDEEEERPQETAEHASASSSSAAAPRQPPFSAAAAYSHTGHFTAPVPFAADEDDDEVMVTGFSWNRARPQRAAGVSVSSSAVSSSFGTGSAPPPPSEGRTGISAGRDGERGESGDGGRQRRAQSFSSFLHSQGGGRETSRPEQAGRSPSFFQSSSRLGQQDRLNEREGQNRDREGGSGAGDGLTRFLPSAGVSAAPHSLPRVASQAQTTPSGGRSSATPVAHLRPASLSQPLCQHFSMGGVSRAFRDGDRQRDRGDGIRPASFLFSAPQNRPRCPDSHPMPAVSPPVLHGPLRHRDGPFSQRGPEEGVGEGTDGEMEKEREEKEKRRRLEEEEKKEKEKERRVEREEGEEKEKERRLEEEEKEEKEKKRRVEREEREEKEKERGVEREEGEEKEKEKRLEEEQKEEKEKKRRVEREEREEKEKERGVEEGEMNSGGDEEKEVPSASSAAACAPGGPVQAKRKRKSPNPCTMWPSGVEGVSWDEGGDQWVVRVRVDGRSCSSSFSLSEYGDREAALRAAKVYVKRVRKEEEEKQKRPLILTSKSGPPVPKSQKEKEGGKEAQGDFAETRQSGSLAAEKTRAGKGRRFCEKVGVSWDSENSRWRANLTVGAHTYRENFPVAVHGDEIARELAIAARQEMERKHLPDSECGPVSEEGGAQADSGSESEGGEEKSEGEQCPPGETGKVSLGQSEGRRESGMVGVTWNKYLQRWECKMKMSRQPEMYIRFPVCRFGEEEALRRAKECRKVMEEMKDQGRTDFDEMKDELKKKFLADHHGASAGPVSVLPSASSSRVQKGRGRGRVSSSNVCREEQHKGSGIAKESGNGTETETENDNGDLEKEKEEKGGEQEDGEVCTGDSRVPATTRSSGVVGVSWSSKRGWNSRLNVGGHPYCRYFSVSVHGEEGALQKAKDFRQRMERKYLSGGGARKTLRPSRPSSSSSAAAAAGVSSSCSASSTKKKVKGGLRVSKNFKQKQQQQQQQHRETHRPNGVVGVHWNATNQAWVGYFPNKPSRSFSVSVHGKDGALKKAILYRRNMERQNAPRPINRPSMSISLPTSPSEEEEEEDGEAAAVGEGGHLFGVRWNRNISSWETGIRVGDGRLRLHFPLSKFGDTALQRAEGCRTEMEKMKESGTTDLSRMESELKEKFQGNKSPFPNAPLSLSSSSGQRGSRESSAEPAEEEEGEEEGEEEEGVCASSGRPASGVVGVSWRDQKNGWESRLHVGERQYFKLFSVSRLGRDQSLREAISFREEMEKKHLPRGVGGKRVRSSLPSSSSSLSSSKHKQQKGGLRLSPAFKKQQQQQKRVQHRDSGVPGVYWNVQNRAWVAGLRKKWIRSFSVSVHGESGALEKAIAHRKKLEREHGPGRGGASGGPSPVPTAEGGDRSIPGVFWVESLHKWRAQLTVRGQKYVRDFSVSCHGKEGAKKKAIAHRKKLEEEHLSPNERRAKRKREKEKETEEGATSSSSGSRSHPKSRRLDAAAADATSMFPGVTYSSSQNSWLVRFKQLDGEETHESFSANEHGFEGAKDTAERQWMMHATTKEGELRRRQKEGVPSAGPLLASSSSSADPRAPSRGNAPPVSRDCEGPSLRMGNSVSFVSGAAAARRGAEAKGGLKGGGRPSSASASAGDSGDPLLTLKRRRDEDGEGGGEGVSMKRRGPGVQVFCASDSSERWGVGEGGENDPSPATAFPRAPRAPRFPSSSSASSKEFQRAEAEEETNGGGGLQRDSRSVRDLVEEATRRRKEMMKEVVLDALPGLWRGEDTEKVPSETRSKLDLAGAVRDGTTVEKEKKKFVKKRWCEPVVINKKLVAVVGDGVRVAPSSLGPHVGNGLFACWDFEKGDIITEYVGNPIDRETAKRLREKGEDSHTVSLSKGLRCLDGLKKVIPGLGAAQFANDGNVVIDGREAPGANAQTTWMDDKRIGDTRVFLKATRRIEKGREILNSYDKGYWLGGQSL</sequence>
<dbReference type="PANTHER" id="PTHR36812:SF9">
    <property type="entry name" value="MYB-LIKE PROTEIN X ISOFORM X1"/>
    <property type="match status" value="1"/>
</dbReference>
<feature type="region of interest" description="Disordered" evidence="1">
    <location>
        <begin position="953"/>
        <end position="1022"/>
    </location>
</feature>
<feature type="compositionally biased region" description="Low complexity" evidence="1">
    <location>
        <begin position="1713"/>
        <end position="1736"/>
    </location>
</feature>
<reference evidence="3" key="1">
    <citation type="submission" date="2014-11" db="EMBL/GenBank/DDBJ databases">
        <authorList>
            <person name="Otto D Thomas"/>
            <person name="Naeem Raeece"/>
        </authorList>
    </citation>
    <scope>NUCLEOTIDE SEQUENCE</scope>
</reference>
<name>A0A0G4GL61_9ALVE</name>
<feature type="compositionally biased region" description="Acidic residues" evidence="1">
    <location>
        <begin position="1091"/>
        <end position="1100"/>
    </location>
</feature>
<feature type="compositionally biased region" description="Low complexity" evidence="1">
    <location>
        <begin position="478"/>
        <end position="491"/>
    </location>
</feature>
<feature type="compositionally biased region" description="Basic and acidic residues" evidence="1">
    <location>
        <begin position="869"/>
        <end position="880"/>
    </location>
</feature>
<dbReference type="PhylomeDB" id="A0A0G4GL61"/>
<organism evidence="3">
    <name type="scientific">Chromera velia CCMP2878</name>
    <dbReference type="NCBI Taxonomy" id="1169474"/>
    <lineage>
        <taxon>Eukaryota</taxon>
        <taxon>Sar</taxon>
        <taxon>Alveolata</taxon>
        <taxon>Colpodellida</taxon>
        <taxon>Chromeraceae</taxon>
        <taxon>Chromera</taxon>
    </lineage>
</organism>
<feature type="compositionally biased region" description="Polar residues" evidence="1">
    <location>
        <begin position="239"/>
        <end position="253"/>
    </location>
</feature>
<feature type="region of interest" description="Disordered" evidence="1">
    <location>
        <begin position="1451"/>
        <end position="1509"/>
    </location>
</feature>
<dbReference type="SUPFAM" id="SSF82199">
    <property type="entry name" value="SET domain"/>
    <property type="match status" value="1"/>
</dbReference>
<feature type="compositionally biased region" description="Acidic residues" evidence="1">
    <location>
        <begin position="27"/>
        <end position="42"/>
    </location>
</feature>